<dbReference type="AlphaFoldDB" id="A0A5P8W4V7"/>
<dbReference type="KEGG" id="nsh:GXM_05265"/>
<name>A0A5P8W4V7_9NOSO</name>
<dbReference type="Proteomes" id="UP000326678">
    <property type="component" value="Chromosome Gxm1"/>
</dbReference>
<accession>A0A5P8W4V7</accession>
<dbReference type="EMBL" id="CP045226">
    <property type="protein sequence ID" value="QFS47773.1"/>
    <property type="molecule type" value="Genomic_DNA"/>
</dbReference>
<proteinExistence type="predicted"/>
<organism evidence="1 2">
    <name type="scientific">Nostoc sphaeroides CCNUC1</name>
    <dbReference type="NCBI Taxonomy" id="2653204"/>
    <lineage>
        <taxon>Bacteria</taxon>
        <taxon>Bacillati</taxon>
        <taxon>Cyanobacteriota</taxon>
        <taxon>Cyanophyceae</taxon>
        <taxon>Nostocales</taxon>
        <taxon>Nostocaceae</taxon>
        <taxon>Nostoc</taxon>
    </lineage>
</organism>
<sequence length="37" mass="4314">MGISHLTLELRTYFKVLKYGKVSVALNTNLKKSRKIY</sequence>
<evidence type="ECO:0000313" key="2">
    <source>
        <dbReference type="Proteomes" id="UP000326678"/>
    </source>
</evidence>
<evidence type="ECO:0000313" key="1">
    <source>
        <dbReference type="EMBL" id="QFS47773.1"/>
    </source>
</evidence>
<reference evidence="1 2" key="1">
    <citation type="submission" date="2019-10" db="EMBL/GenBank/DDBJ databases">
        <title>Genomic and transcriptomic insights into the perfect genentic adaptation of a filamentous nitrogen-fixing cyanobacterium to rice fields.</title>
        <authorList>
            <person name="Chen Z."/>
        </authorList>
    </citation>
    <scope>NUCLEOTIDE SEQUENCE [LARGE SCALE GENOMIC DNA]</scope>
    <source>
        <strain evidence="1">CCNUC1</strain>
    </source>
</reference>
<gene>
    <name evidence="1" type="ORF">GXM_05265</name>
</gene>
<protein>
    <submittedName>
        <fullName evidence="1">Uncharacterized protein</fullName>
    </submittedName>
</protein>
<keyword evidence="2" id="KW-1185">Reference proteome</keyword>